<keyword evidence="4" id="KW-1185">Reference proteome</keyword>
<feature type="transmembrane region" description="Helical" evidence="2">
    <location>
        <begin position="417"/>
        <end position="437"/>
    </location>
</feature>
<dbReference type="Gene3D" id="1.20.1250.20">
    <property type="entry name" value="MFS general substrate transporter like domains"/>
    <property type="match status" value="2"/>
</dbReference>
<dbReference type="Pfam" id="PF13347">
    <property type="entry name" value="MFS_2"/>
    <property type="match status" value="1"/>
</dbReference>
<dbReference type="GO" id="GO:0015293">
    <property type="term" value="F:symporter activity"/>
    <property type="evidence" value="ECO:0007669"/>
    <property type="project" value="InterPro"/>
</dbReference>
<feature type="transmembrane region" description="Helical" evidence="2">
    <location>
        <begin position="331"/>
        <end position="351"/>
    </location>
</feature>
<dbReference type="Proteomes" id="UP000198575">
    <property type="component" value="Unassembled WGS sequence"/>
</dbReference>
<dbReference type="CDD" id="cd17332">
    <property type="entry name" value="MFS_MelB_like"/>
    <property type="match status" value="1"/>
</dbReference>
<gene>
    <name evidence="3" type="ORF">SAMN05216289_1287</name>
</gene>
<dbReference type="GO" id="GO:0006814">
    <property type="term" value="P:sodium ion transport"/>
    <property type="evidence" value="ECO:0007669"/>
    <property type="project" value="InterPro"/>
</dbReference>
<feature type="transmembrane region" description="Helical" evidence="2">
    <location>
        <begin position="372"/>
        <end position="397"/>
    </location>
</feature>
<feature type="transmembrane region" description="Helical" evidence="2">
    <location>
        <begin position="52"/>
        <end position="77"/>
    </location>
</feature>
<feature type="transmembrane region" description="Helical" evidence="2">
    <location>
        <begin position="18"/>
        <end position="40"/>
    </location>
</feature>
<evidence type="ECO:0000256" key="2">
    <source>
        <dbReference type="SAM" id="Phobius"/>
    </source>
</evidence>
<dbReference type="RefSeq" id="WP_092409654.1">
    <property type="nucleotide sequence ID" value="NZ_FOVF01000028.1"/>
</dbReference>
<keyword evidence="2" id="KW-0812">Transmembrane</keyword>
<dbReference type="InterPro" id="IPR001927">
    <property type="entry name" value="Na/Gal_symport"/>
</dbReference>
<accession>A0A1I4ZQV1</accession>
<dbReference type="PANTHER" id="PTHR11328:SF24">
    <property type="entry name" value="MAJOR FACILITATOR SUPERFAMILY (MFS) PROFILE DOMAIN-CONTAINING PROTEIN"/>
    <property type="match status" value="1"/>
</dbReference>
<protein>
    <submittedName>
        <fullName evidence="3">Glycoside/pentoside/hexuronide:cation symporter, GPH family</fullName>
    </submittedName>
</protein>
<dbReference type="PANTHER" id="PTHR11328">
    <property type="entry name" value="MAJOR FACILITATOR SUPERFAMILY DOMAIN-CONTAINING PROTEIN"/>
    <property type="match status" value="1"/>
</dbReference>
<evidence type="ECO:0000256" key="1">
    <source>
        <dbReference type="ARBA" id="ARBA00009617"/>
    </source>
</evidence>
<name>A0A1I4ZQV1_9GAMM</name>
<feature type="transmembrane region" description="Helical" evidence="2">
    <location>
        <begin position="160"/>
        <end position="182"/>
    </location>
</feature>
<feature type="transmembrane region" description="Helical" evidence="2">
    <location>
        <begin position="89"/>
        <end position="110"/>
    </location>
</feature>
<feature type="transmembrane region" description="Helical" evidence="2">
    <location>
        <begin position="279"/>
        <end position="298"/>
    </location>
</feature>
<proteinExistence type="inferred from homology"/>
<evidence type="ECO:0000313" key="4">
    <source>
        <dbReference type="Proteomes" id="UP000198575"/>
    </source>
</evidence>
<dbReference type="STRING" id="578942.SAMN05216289_1287"/>
<keyword evidence="2" id="KW-0472">Membrane</keyword>
<dbReference type="InterPro" id="IPR039672">
    <property type="entry name" value="MFS_2"/>
</dbReference>
<feature type="transmembrane region" description="Helical" evidence="2">
    <location>
        <begin position="188"/>
        <end position="210"/>
    </location>
</feature>
<dbReference type="SUPFAM" id="SSF103473">
    <property type="entry name" value="MFS general substrate transporter"/>
    <property type="match status" value="1"/>
</dbReference>
<feature type="transmembrane region" description="Helical" evidence="2">
    <location>
        <begin position="240"/>
        <end position="259"/>
    </location>
</feature>
<dbReference type="AlphaFoldDB" id="A0A1I4ZQV1"/>
<keyword evidence="2" id="KW-1133">Transmembrane helix</keyword>
<feature type="transmembrane region" description="Helical" evidence="2">
    <location>
        <begin position="305"/>
        <end position="325"/>
    </location>
</feature>
<reference evidence="3 4" key="1">
    <citation type="submission" date="2016-10" db="EMBL/GenBank/DDBJ databases">
        <authorList>
            <person name="de Groot N.N."/>
        </authorList>
    </citation>
    <scope>NUCLEOTIDE SEQUENCE [LARGE SCALE GENOMIC DNA]</scope>
    <source>
        <strain evidence="3 4">CGMCC 1.7659</strain>
    </source>
</reference>
<dbReference type="OrthoDB" id="181905at2"/>
<dbReference type="NCBIfam" id="TIGR00792">
    <property type="entry name" value="gph"/>
    <property type="match status" value="1"/>
</dbReference>
<sequence length="461" mass="50093">MSALPPAATAERLPPRRYLGYGLGDFAFNFYWLPLQVFLLKYYTDVLGLDSGAAGIIVMICLIWDGLVDPLIGIVANKTRTRFGRYRPYMLFGAIPLAASFSFVFLPVPFHDTALIVYALATQLLFRTVYAAVNIPYGAMMASMTRDSMERNWLAGARMLFAFSGSAVVGYATPRLVTWLGIANPDSAYFWSAAILSSFATLVIFASYGLTEERLEPVGEQQRHPPTGELLGMLAKNTPFLQAAAAIALFGFASTVTSASLPYFVQYYMGGKATMTGDLASMIPFVQMLAILPWTVISRYTGKRVAWISGLLIATAALAVLHLVGKPDTTTLFVLIAISAFGSAAIAVNFWSIVPDTVEYGEWRSGVRVEGFVFGLVTLIQKSALGISSAFVGLYLTWIGYVPNQAQAPSTVEGLKYMITLFPMLGMLASCAVMLFYKLNAAHHARLVAEIAARTVVRPSA</sequence>
<dbReference type="EMBL" id="FOVF01000028">
    <property type="protein sequence ID" value="SFN52602.1"/>
    <property type="molecule type" value="Genomic_DNA"/>
</dbReference>
<dbReference type="InterPro" id="IPR036259">
    <property type="entry name" value="MFS_trans_sf"/>
</dbReference>
<comment type="similarity">
    <text evidence="1">Belongs to the sodium:galactoside symporter (TC 2.A.2) family.</text>
</comment>
<feature type="transmembrane region" description="Helical" evidence="2">
    <location>
        <begin position="116"/>
        <end position="139"/>
    </location>
</feature>
<organism evidence="3 4">
    <name type="scientific">Dokdonella immobilis</name>
    <dbReference type="NCBI Taxonomy" id="578942"/>
    <lineage>
        <taxon>Bacteria</taxon>
        <taxon>Pseudomonadati</taxon>
        <taxon>Pseudomonadota</taxon>
        <taxon>Gammaproteobacteria</taxon>
        <taxon>Lysobacterales</taxon>
        <taxon>Rhodanobacteraceae</taxon>
        <taxon>Dokdonella</taxon>
    </lineage>
</organism>
<evidence type="ECO:0000313" key="3">
    <source>
        <dbReference type="EMBL" id="SFN52602.1"/>
    </source>
</evidence>
<dbReference type="GO" id="GO:0008643">
    <property type="term" value="P:carbohydrate transport"/>
    <property type="evidence" value="ECO:0007669"/>
    <property type="project" value="InterPro"/>
</dbReference>
<dbReference type="GO" id="GO:0005886">
    <property type="term" value="C:plasma membrane"/>
    <property type="evidence" value="ECO:0007669"/>
    <property type="project" value="TreeGrafter"/>
</dbReference>